<dbReference type="AlphaFoldDB" id="A0A7R7EIL1"/>
<accession>A0A7R7EIL1</accession>
<keyword evidence="2" id="KW-1185">Reference proteome</keyword>
<dbReference type="KEGG" id="ahb:bsdtb5_07380"/>
<reference evidence="1 2" key="1">
    <citation type="submission" date="2020-11" db="EMBL/GenBank/DDBJ databases">
        <title>Draft genome sequencing of a Lachnospiraceae strain isolated from anoxic soil subjected to BSD treatment.</title>
        <authorList>
            <person name="Uek A."/>
            <person name="Tonouchi A."/>
        </authorList>
    </citation>
    <scope>NUCLEOTIDE SEQUENCE [LARGE SCALE GENOMIC DNA]</scope>
    <source>
        <strain evidence="1 2">TB5</strain>
    </source>
</reference>
<sequence length="113" mass="13460">MKKLMIIFSRDYGLILRYYSNSDMKIIGGEDLFYTHEIEIIFRDVFFVSLPMEWKTNTKKTVFELLEGENAKKINILYKVEQGYYILKFAPEDYQKEFGCLIAAKTIEYTLIK</sequence>
<organism evidence="1 2">
    <name type="scientific">Anaeromicropila herbilytica</name>
    <dbReference type="NCBI Taxonomy" id="2785025"/>
    <lineage>
        <taxon>Bacteria</taxon>
        <taxon>Bacillati</taxon>
        <taxon>Bacillota</taxon>
        <taxon>Clostridia</taxon>
        <taxon>Lachnospirales</taxon>
        <taxon>Lachnospiraceae</taxon>
        <taxon>Anaeromicropila</taxon>
    </lineage>
</organism>
<dbReference type="Proteomes" id="UP000595897">
    <property type="component" value="Chromosome"/>
</dbReference>
<evidence type="ECO:0000313" key="1">
    <source>
        <dbReference type="EMBL" id="BCN29443.1"/>
    </source>
</evidence>
<name>A0A7R7EIL1_9FIRM</name>
<evidence type="ECO:0000313" key="2">
    <source>
        <dbReference type="Proteomes" id="UP000595897"/>
    </source>
</evidence>
<protein>
    <submittedName>
        <fullName evidence="1">Uncharacterized protein</fullName>
    </submittedName>
</protein>
<dbReference type="EMBL" id="AP024169">
    <property type="protein sequence ID" value="BCN29443.1"/>
    <property type="molecule type" value="Genomic_DNA"/>
</dbReference>
<proteinExistence type="predicted"/>
<dbReference type="RefSeq" id="WP_271714719.1">
    <property type="nucleotide sequence ID" value="NZ_AP024169.1"/>
</dbReference>
<gene>
    <name evidence="1" type="ORF">bsdtb5_07380</name>
</gene>